<dbReference type="EMBL" id="JBHUMA010000003">
    <property type="protein sequence ID" value="MFD2597527.1"/>
    <property type="molecule type" value="Genomic_DNA"/>
</dbReference>
<protein>
    <recommendedName>
        <fullName evidence="3">Transcriptional regulator</fullName>
    </recommendedName>
</protein>
<evidence type="ECO:0008006" key="3">
    <source>
        <dbReference type="Google" id="ProtNLM"/>
    </source>
</evidence>
<evidence type="ECO:0000313" key="2">
    <source>
        <dbReference type="Proteomes" id="UP001597393"/>
    </source>
</evidence>
<reference evidence="2" key="1">
    <citation type="journal article" date="2019" name="Int. J. Syst. Evol. Microbiol.">
        <title>The Global Catalogue of Microorganisms (GCM) 10K type strain sequencing project: providing services to taxonomists for standard genome sequencing and annotation.</title>
        <authorList>
            <consortium name="The Broad Institute Genomics Platform"/>
            <consortium name="The Broad Institute Genome Sequencing Center for Infectious Disease"/>
            <person name="Wu L."/>
            <person name="Ma J."/>
        </authorList>
    </citation>
    <scope>NUCLEOTIDE SEQUENCE [LARGE SCALE GENOMIC DNA]</scope>
    <source>
        <strain evidence="2">KCTC 42248</strain>
    </source>
</reference>
<gene>
    <name evidence="1" type="ORF">ACFSQ3_01080</name>
</gene>
<organism evidence="1 2">
    <name type="scientific">Sphingobacterium corticis</name>
    <dbReference type="NCBI Taxonomy" id="1812823"/>
    <lineage>
        <taxon>Bacteria</taxon>
        <taxon>Pseudomonadati</taxon>
        <taxon>Bacteroidota</taxon>
        <taxon>Sphingobacteriia</taxon>
        <taxon>Sphingobacteriales</taxon>
        <taxon>Sphingobacteriaceae</taxon>
        <taxon>Sphingobacterium</taxon>
    </lineage>
</organism>
<evidence type="ECO:0000313" key="1">
    <source>
        <dbReference type="EMBL" id="MFD2597527.1"/>
    </source>
</evidence>
<proteinExistence type="predicted"/>
<accession>A0ABW5NH61</accession>
<keyword evidence="2" id="KW-1185">Reference proteome</keyword>
<comment type="caution">
    <text evidence="1">The sequence shown here is derived from an EMBL/GenBank/DDBJ whole genome shotgun (WGS) entry which is preliminary data.</text>
</comment>
<name>A0ABW5NH61_9SPHI</name>
<dbReference type="RefSeq" id="WP_380866742.1">
    <property type="nucleotide sequence ID" value="NZ_JBHUMA010000003.1"/>
</dbReference>
<sequence length="47" mass="5506">MAKTPEDWWPIDRDDQTVSASRSMNIANWSEEERNAALELIRSTVER</sequence>
<dbReference type="Proteomes" id="UP001597393">
    <property type="component" value="Unassembled WGS sequence"/>
</dbReference>